<accession>A0A3A4P7U6</accession>
<gene>
    <name evidence="3" type="primary">amaP</name>
    <name evidence="3" type="ORF">C4520_05065</name>
</gene>
<reference evidence="3 4" key="1">
    <citation type="journal article" date="2017" name="ISME J.">
        <title>Energy and carbon metabolisms in a deep terrestrial subsurface fluid microbial community.</title>
        <authorList>
            <person name="Momper L."/>
            <person name="Jungbluth S.P."/>
            <person name="Lee M.D."/>
            <person name="Amend J.P."/>
        </authorList>
    </citation>
    <scope>NUCLEOTIDE SEQUENCE [LARGE SCALE GENOMIC DNA]</scope>
    <source>
        <strain evidence="3">SURF_5</strain>
    </source>
</reference>
<keyword evidence="2" id="KW-0812">Transmembrane</keyword>
<feature type="transmembrane region" description="Helical" evidence="2">
    <location>
        <begin position="7"/>
        <end position="30"/>
    </location>
</feature>
<feature type="region of interest" description="Disordered" evidence="1">
    <location>
        <begin position="178"/>
        <end position="209"/>
    </location>
</feature>
<dbReference type="EMBL" id="QZKU01000041">
    <property type="protein sequence ID" value="RJP24064.1"/>
    <property type="molecule type" value="Genomic_DNA"/>
</dbReference>
<evidence type="ECO:0000256" key="1">
    <source>
        <dbReference type="SAM" id="MobiDB-lite"/>
    </source>
</evidence>
<evidence type="ECO:0000313" key="3">
    <source>
        <dbReference type="EMBL" id="RJP24064.1"/>
    </source>
</evidence>
<organism evidence="3 4">
    <name type="scientific">Abyssobacteria bacterium (strain SURF_5)</name>
    <dbReference type="NCBI Taxonomy" id="2093360"/>
    <lineage>
        <taxon>Bacteria</taxon>
        <taxon>Pseudomonadati</taxon>
        <taxon>Candidatus Hydrogenedentota</taxon>
        <taxon>Candidatus Abyssobacteria</taxon>
    </lineage>
</organism>
<feature type="compositionally biased region" description="Polar residues" evidence="1">
    <location>
        <begin position="200"/>
        <end position="209"/>
    </location>
</feature>
<proteinExistence type="predicted"/>
<dbReference type="AlphaFoldDB" id="A0A3A4P7U6"/>
<dbReference type="NCBIfam" id="NF033218">
    <property type="entry name" value="anchor_AmaP"/>
    <property type="match status" value="1"/>
</dbReference>
<dbReference type="Proteomes" id="UP000265882">
    <property type="component" value="Unassembled WGS sequence"/>
</dbReference>
<evidence type="ECO:0000313" key="4">
    <source>
        <dbReference type="Proteomes" id="UP000265882"/>
    </source>
</evidence>
<name>A0A3A4P7U6_ABYX5</name>
<protein>
    <submittedName>
        <fullName evidence="3">Alkaline shock response membrane anchor protein AmaP</fullName>
    </submittedName>
</protein>
<sequence length="209" mass="23008">MSFIKSCISLLFCIVFFLGAVLLLLAGLMALNEQFTAMLIHSITRIDMPWLFIAGGGVLFLLSLFLYWLAGRGSVPPATLTLEGEKGPISISLRAIEDYLNKHLQEQRLAGNVKTRVTTLKNKNQLVIRAGISAWSEQNLKSVGDSVQREIAARLSEGLGLDNLERVVVSVDKIIRSKTSRSTVPEPSDDPLSHKKWTNDAGQTNHPLP</sequence>
<evidence type="ECO:0000256" key="2">
    <source>
        <dbReference type="SAM" id="Phobius"/>
    </source>
</evidence>
<comment type="caution">
    <text evidence="3">The sequence shown here is derived from an EMBL/GenBank/DDBJ whole genome shotgun (WGS) entry which is preliminary data.</text>
</comment>
<keyword evidence="2" id="KW-0472">Membrane</keyword>
<feature type="transmembrane region" description="Helical" evidence="2">
    <location>
        <begin position="50"/>
        <end position="70"/>
    </location>
</feature>
<keyword evidence="2" id="KW-1133">Transmembrane helix</keyword>